<keyword evidence="3" id="KW-0378">Hydrolase</keyword>
<dbReference type="SMART" id="SM00891">
    <property type="entry name" value="ERCC4"/>
    <property type="match status" value="1"/>
</dbReference>
<feature type="compositionally biased region" description="Polar residues" evidence="1">
    <location>
        <begin position="211"/>
        <end position="220"/>
    </location>
</feature>
<reference evidence="3 4" key="1">
    <citation type="submission" date="2016-03" db="EMBL/GenBank/DDBJ databases">
        <title>How can Kluyveromyces marxianus grow so fast - potential evolutionary course in Saccharomyces Complex revealed by comparative genomics.</title>
        <authorList>
            <person name="Mo W."/>
            <person name="Lu W."/>
            <person name="Yang X."/>
            <person name="Qi J."/>
            <person name="Lv H."/>
        </authorList>
    </citation>
    <scope>NUCLEOTIDE SEQUENCE [LARGE SCALE GENOMIC DNA]</scope>
    <source>
        <strain evidence="3 4">FIM1</strain>
    </source>
</reference>
<feature type="compositionally biased region" description="Basic and acidic residues" evidence="1">
    <location>
        <begin position="101"/>
        <end position="110"/>
    </location>
</feature>
<feature type="compositionally biased region" description="Low complexity" evidence="1">
    <location>
        <begin position="519"/>
        <end position="537"/>
    </location>
</feature>
<keyword evidence="4" id="KW-1185">Reference proteome</keyword>
<evidence type="ECO:0000256" key="1">
    <source>
        <dbReference type="SAM" id="MobiDB-lite"/>
    </source>
</evidence>
<feature type="region of interest" description="Disordered" evidence="1">
    <location>
        <begin position="202"/>
        <end position="234"/>
    </location>
</feature>
<dbReference type="InterPro" id="IPR006166">
    <property type="entry name" value="ERCC4_domain"/>
</dbReference>
<name>A0ABX6ES39_KLUMA</name>
<keyword evidence="3" id="KW-0255">Endonuclease</keyword>
<protein>
    <submittedName>
        <fullName evidence="3">Crossover junction endonuclease EME1</fullName>
    </submittedName>
</protein>
<feature type="region of interest" description="Disordered" evidence="1">
    <location>
        <begin position="514"/>
        <end position="537"/>
    </location>
</feature>
<evidence type="ECO:0000313" key="4">
    <source>
        <dbReference type="Proteomes" id="UP000422736"/>
    </source>
</evidence>
<feature type="region of interest" description="Disordered" evidence="1">
    <location>
        <begin position="141"/>
        <end position="160"/>
    </location>
</feature>
<sequence length="709" mass="80928">MDEVKIIDINDTTELSIGDSKQTKNDVVVLISSEGDDAKSPSNDNLYDKLTRSFADSIISQPVENDDVVLLENNASISFSFEVEGRFQNDTAIESQDEEKEVDHGAKSDRQTQSQLTQNFKRSQSRLLDDIENSPVSLSLLSDDEEDCQPPPSRGQLSQKVLVTIPQSSPIGSRMGSYNYNAVTSSPTLRKTQSQIHKPIRTKPINERTESPISPISGNNKLRRPYSGSLPLPRTNLYSNSSSIRKDAANASTDLSSVALDLTKYMDYNDNSRKVKKRRKSPEVNGEDSMIIDSDDSYLVRDNERPLFVENSSQSTPVNSKKRSIKYTEDDNLDEGLIMVNARPFSDQEYHEMTKKCLSSSEMKKLYNECNKVTRTEESIANEMVLTINHKIMDLIQSKHISLADDLKPLTIINNYEEFPIIRFKRKCTSIYDQTHGIFYPCEETIADESICVLVYEALPFFHRYRTDKKGLWDEIRQFSKNGMKVIVVIYGQNALRKKMCNMENRQHENRVLESLPRSASSQTQTQSQSQSQSQSQNVNLNFTLTQSQPSKPRGRKPTLEAKIKELNMRSKDLERVINEVTIYANVDVFPIENLNEFSNWMKNLVWVVGKMRYDVSVKYKEWSHLNVKSGKSPTDVLFNFLKQIAHVNEPKAKRVVSHYKTFQSLADDMKAGYVARSNDDKPLMLKSLERALHTLYTSDNPNDLIFTD</sequence>
<dbReference type="GO" id="GO:0004519">
    <property type="term" value="F:endonuclease activity"/>
    <property type="evidence" value="ECO:0007669"/>
    <property type="project" value="UniProtKB-KW"/>
</dbReference>
<feature type="domain" description="ERCC4" evidence="2">
    <location>
        <begin position="400"/>
        <end position="670"/>
    </location>
</feature>
<accession>A0ABX6ES39</accession>
<feature type="region of interest" description="Disordered" evidence="1">
    <location>
        <begin position="95"/>
        <end position="117"/>
    </location>
</feature>
<dbReference type="Pfam" id="PF02732">
    <property type="entry name" value="ERCC4"/>
    <property type="match status" value="1"/>
</dbReference>
<gene>
    <name evidence="3" type="primary">EME1</name>
    <name evidence="3" type="ORF">FIM1_932</name>
</gene>
<dbReference type="Proteomes" id="UP000422736">
    <property type="component" value="Chromosome 2"/>
</dbReference>
<evidence type="ECO:0000259" key="2">
    <source>
        <dbReference type="SMART" id="SM00891"/>
    </source>
</evidence>
<dbReference type="EMBL" id="CP015055">
    <property type="protein sequence ID" value="QGN14275.1"/>
    <property type="molecule type" value="Genomic_DNA"/>
</dbReference>
<keyword evidence="3" id="KW-0540">Nuclease</keyword>
<evidence type="ECO:0000313" key="3">
    <source>
        <dbReference type="EMBL" id="QGN14275.1"/>
    </source>
</evidence>
<proteinExistence type="predicted"/>
<organism evidence="3 4">
    <name type="scientific">Kluyveromyces marxianus</name>
    <name type="common">Yeast</name>
    <name type="synonym">Candida kefyr</name>
    <dbReference type="NCBI Taxonomy" id="4911"/>
    <lineage>
        <taxon>Eukaryota</taxon>
        <taxon>Fungi</taxon>
        <taxon>Dikarya</taxon>
        <taxon>Ascomycota</taxon>
        <taxon>Saccharomycotina</taxon>
        <taxon>Saccharomycetes</taxon>
        <taxon>Saccharomycetales</taxon>
        <taxon>Saccharomycetaceae</taxon>
        <taxon>Kluyveromyces</taxon>
    </lineage>
</organism>